<dbReference type="PANTHER" id="PTHR43196">
    <property type="entry name" value="SULFATE ADENYLYLTRANSFERASE SUBUNIT 2"/>
    <property type="match status" value="1"/>
</dbReference>
<dbReference type="InterPro" id="IPR002500">
    <property type="entry name" value="PAPS_reduct_dom"/>
</dbReference>
<dbReference type="GO" id="GO:0003824">
    <property type="term" value="F:catalytic activity"/>
    <property type="evidence" value="ECO:0007669"/>
    <property type="project" value="InterPro"/>
</dbReference>
<feature type="domain" description="Phosphoadenosine phosphosulphate reductase" evidence="1">
    <location>
        <begin position="22"/>
        <end position="262"/>
    </location>
</feature>
<dbReference type="InterPro" id="IPR050128">
    <property type="entry name" value="Sulfate_adenylyltrnsfr_sub2"/>
</dbReference>
<keyword evidence="3" id="KW-1185">Reference proteome</keyword>
<accession>A0A161RUK5</accession>
<dbReference type="EMBL" id="LRFC01000006">
    <property type="protein sequence ID" value="KZE67926.1"/>
    <property type="molecule type" value="Genomic_DNA"/>
</dbReference>
<evidence type="ECO:0000313" key="3">
    <source>
        <dbReference type="Proteomes" id="UP000076567"/>
    </source>
</evidence>
<dbReference type="Proteomes" id="UP000076567">
    <property type="component" value="Unassembled WGS sequence"/>
</dbReference>
<dbReference type="RefSeq" id="WP_066238285.1">
    <property type="nucleotide sequence ID" value="NZ_LRFC01000006.1"/>
</dbReference>
<sequence length="564" mass="65108">MDMIDQIKEEMRKVYLQDKKPIVVLYSGGKDSSLVLTLLWEMLLELPAEQRTKTVHVMLSDTGVELPNISEYVDRCLIKIERKAKHDGLPIVVHRAKPKMKQNFWYKVLGRGTLISTPKTKHRSCTHWLKITPTQEKLKELIAEAPIQLGTDKTVLTCMLGVRNEESARRAASIQKWELSKESLWARHSDFEEIMCFHPIKFVTADELWYTLLSRGTLPFGVTTEELTLQYGESVLECGIKTSSDQGNSCGGGANRLGCWTCGQVSGEDPMILRFIAEGKNYQGLLEWKNLMLSMRNDIRYREVFPRQYYTRIFKEDNQPNQIDLFNTDESTSFMNQFETFKRADHETYAPGGMTIEGRRILLEHLLFIQERDGHSLISEEEIQAVLDAWKDTDGIYIKRSEIAPRSFKYDGQLIFLPNKTINKKETKTDNKVFYVTIELRKEEKELYAFIKQRQQHNQTSLFFFPASQEFKDKKMVWNKATFVVCKSGITSKEEAAEYVYKWLGWHYGSFTEETKKAAINHLILSALSEGYSQNNKKLLTNATVTFEPLPVSTNDEGQLAFAI</sequence>
<protein>
    <recommendedName>
        <fullName evidence="1">Phosphoadenosine phosphosulphate reductase domain-containing protein</fullName>
    </recommendedName>
</protein>
<dbReference type="OrthoDB" id="9774475at2"/>
<evidence type="ECO:0000313" key="2">
    <source>
        <dbReference type="EMBL" id="KZE67926.1"/>
    </source>
</evidence>
<organism evidence="2 3">
    <name type="scientific">Fictibacillus phosphorivorans</name>
    <dbReference type="NCBI Taxonomy" id="1221500"/>
    <lineage>
        <taxon>Bacteria</taxon>
        <taxon>Bacillati</taxon>
        <taxon>Bacillota</taxon>
        <taxon>Bacilli</taxon>
        <taxon>Bacillales</taxon>
        <taxon>Fictibacillaceae</taxon>
        <taxon>Fictibacillus</taxon>
    </lineage>
</organism>
<gene>
    <name evidence="2" type="ORF">AWM68_17280</name>
</gene>
<dbReference type="Pfam" id="PF01507">
    <property type="entry name" value="PAPS_reduct"/>
    <property type="match status" value="1"/>
</dbReference>
<dbReference type="Gene3D" id="3.40.50.620">
    <property type="entry name" value="HUPs"/>
    <property type="match status" value="1"/>
</dbReference>
<dbReference type="SUPFAM" id="SSF52402">
    <property type="entry name" value="Adenine nucleotide alpha hydrolases-like"/>
    <property type="match status" value="1"/>
</dbReference>
<name>A0A161RUK5_9BACL</name>
<reference evidence="3" key="1">
    <citation type="submission" date="2016-01" db="EMBL/GenBank/DDBJ databases">
        <title>Draft genome of Chromobacterium sp. F49.</title>
        <authorList>
            <person name="Hong K.W."/>
        </authorList>
    </citation>
    <scope>NUCLEOTIDE SEQUENCE [LARGE SCALE GENOMIC DNA]</scope>
    <source>
        <strain evidence="3">P7IIIA</strain>
    </source>
</reference>
<dbReference type="PANTHER" id="PTHR43196:SF2">
    <property type="entry name" value="PHOSPHOADENOSINE PHOSPHOSULFATE REDUCTASE"/>
    <property type="match status" value="1"/>
</dbReference>
<dbReference type="AlphaFoldDB" id="A0A161RUK5"/>
<evidence type="ECO:0000259" key="1">
    <source>
        <dbReference type="Pfam" id="PF01507"/>
    </source>
</evidence>
<proteinExistence type="predicted"/>
<comment type="caution">
    <text evidence="2">The sequence shown here is derived from an EMBL/GenBank/DDBJ whole genome shotgun (WGS) entry which is preliminary data.</text>
</comment>
<dbReference type="InterPro" id="IPR014729">
    <property type="entry name" value="Rossmann-like_a/b/a_fold"/>
</dbReference>